<evidence type="ECO:0000256" key="1">
    <source>
        <dbReference type="ARBA" id="ARBA00022741"/>
    </source>
</evidence>
<dbReference type="InterPro" id="IPR050534">
    <property type="entry name" value="Coronavir_polyprotein_1ab"/>
</dbReference>
<dbReference type="PANTHER" id="PTHR43788">
    <property type="entry name" value="DNA2/NAM7 HELICASE FAMILY MEMBER"/>
    <property type="match status" value="1"/>
</dbReference>
<dbReference type="AGR" id="MGI:2385169"/>
<dbReference type="CDD" id="cd18808">
    <property type="entry name" value="SF1_C_Upf1"/>
    <property type="match status" value="1"/>
</dbReference>
<dbReference type="SUPFAM" id="SSF52540">
    <property type="entry name" value="P-loop containing nucleoside triphosphate hydrolases"/>
    <property type="match status" value="1"/>
</dbReference>
<dbReference type="InterPro" id="IPR027417">
    <property type="entry name" value="P-loop_NTPase"/>
</dbReference>
<proteinExistence type="evidence at transcript level"/>
<dbReference type="Gene3D" id="3.40.50.300">
    <property type="entry name" value="P-loop containing nucleotide triphosphate hydrolases"/>
    <property type="match status" value="1"/>
</dbReference>
<evidence type="ECO:0000313" key="7">
    <source>
        <dbReference type="MGI" id="MGI:2385169"/>
    </source>
</evidence>
<keyword evidence="2" id="KW-0378">Hydrolase</keyword>
<evidence type="ECO:0000256" key="3">
    <source>
        <dbReference type="ARBA" id="ARBA00022806"/>
    </source>
</evidence>
<dbReference type="PeptideAtlas" id="Q7TT03"/>
<dbReference type="PANTHER" id="PTHR43788:SF16">
    <property type="entry name" value="HELICASE WITH ZINC FINGER 2"/>
    <property type="match status" value="1"/>
</dbReference>
<organism evidence="6">
    <name type="scientific">Mus musculus</name>
    <name type="common">Mouse</name>
    <dbReference type="NCBI Taxonomy" id="10090"/>
    <lineage>
        <taxon>Eukaryota</taxon>
        <taxon>Metazoa</taxon>
        <taxon>Chordata</taxon>
        <taxon>Craniata</taxon>
        <taxon>Vertebrata</taxon>
        <taxon>Euteleostomi</taxon>
        <taxon>Mammalia</taxon>
        <taxon>Eutheria</taxon>
        <taxon>Euarchontoglires</taxon>
        <taxon>Glires</taxon>
        <taxon>Rodentia</taxon>
        <taxon>Myomorpha</taxon>
        <taxon>Muroidea</taxon>
        <taxon>Muridae</taxon>
        <taxon>Murinae</taxon>
        <taxon>Mus</taxon>
        <taxon>Mus</taxon>
    </lineage>
</organism>
<keyword evidence="4" id="KW-0067">ATP-binding</keyword>
<keyword evidence="3" id="KW-0347">Helicase</keyword>
<accession>Q7TT03</accession>
<dbReference type="GO" id="GO:0005524">
    <property type="term" value="F:ATP binding"/>
    <property type="evidence" value="ECO:0007669"/>
    <property type="project" value="UniProtKB-KW"/>
</dbReference>
<name>Q7TT03_MOUSE</name>
<dbReference type="GO" id="GO:0004386">
    <property type="term" value="F:helicase activity"/>
    <property type="evidence" value="ECO:0007669"/>
    <property type="project" value="UniProtKB-KW"/>
</dbReference>
<dbReference type="PhylomeDB" id="Q7TT03"/>
<dbReference type="EMBL" id="BC052532">
    <property type="protein sequence ID" value="AAH52532.1"/>
    <property type="molecule type" value="mRNA"/>
</dbReference>
<feature type="domain" description="DNA2/NAM7 helicase-like C-terminal" evidence="5">
    <location>
        <begin position="1"/>
        <end position="192"/>
    </location>
</feature>
<evidence type="ECO:0000259" key="5">
    <source>
        <dbReference type="Pfam" id="PF13087"/>
    </source>
</evidence>
<reference evidence="6" key="1">
    <citation type="journal article" date="2004" name="Genome Res.">
        <title>The status, quality, and expansion of the NIH full-length cDNA project: the Mammalian Gene Collection (MGC).</title>
        <authorList>
            <consortium name="The MGC Project Team"/>
            <person name="Gerhard D.S."/>
            <person name="Wagner L."/>
            <person name="Feingold E.A."/>
            <person name="Shenmen C.M."/>
            <person name="Grouse L.H."/>
            <person name="Schuler G."/>
            <person name="Klein S.L."/>
            <person name="Old S."/>
            <person name="Rasooly R."/>
            <person name="Good P."/>
            <person name="Guyer M."/>
            <person name="Peck A.M."/>
            <person name="Derge J.G."/>
            <person name="Lipman D."/>
            <person name="Collins F.S."/>
            <person name="Jang W."/>
            <person name="Sherry S."/>
            <person name="Feolo M."/>
            <person name="Misquitta L."/>
            <person name="Lee E."/>
            <person name="Rotmistrovsky K."/>
            <person name="Greenhut S.F."/>
            <person name="Schaefer C.F."/>
            <person name="Buetow K."/>
            <person name="Bonner T.I."/>
            <person name="Haussler D."/>
            <person name="Kent J."/>
            <person name="Kiekhaus M."/>
            <person name="Furey T."/>
            <person name="Brent M."/>
            <person name="Prange C."/>
            <person name="Schreiber K."/>
            <person name="Shapiro N."/>
            <person name="Bhat N.K."/>
            <person name="Hopkins R.F."/>
            <person name="Hsie F."/>
            <person name="Driscoll T."/>
            <person name="Soares M.B."/>
            <person name="Casavant T.L."/>
            <person name="Scheetz T.E."/>
            <person name="Brown-stein M.J."/>
            <person name="Usdin T.B."/>
            <person name="Toshiyuki S."/>
            <person name="Carninci P."/>
            <person name="Piao Y."/>
            <person name="Dudekula D.B."/>
            <person name="Ko M.S."/>
            <person name="Kawakami K."/>
            <person name="Suzuki Y."/>
            <person name="Sugano S."/>
            <person name="Gruber C.E."/>
            <person name="Smith M.R."/>
            <person name="Simmons B."/>
            <person name="Moore T."/>
            <person name="Waterman R."/>
            <person name="Johnson S.L."/>
            <person name="Ruan Y."/>
            <person name="Wei C.L."/>
            <person name="Mathavan S."/>
            <person name="Gunaratne P.H."/>
            <person name="Wu J."/>
            <person name="Garcia A.M."/>
            <person name="Hulyk S.W."/>
            <person name="Fuh E."/>
            <person name="Yuan Y."/>
            <person name="Sneed A."/>
            <person name="Kowis C."/>
            <person name="Hodgson A."/>
            <person name="Muzny D.M."/>
            <person name="McPherson J."/>
            <person name="Gibbs R.A."/>
            <person name="Fahey J."/>
            <person name="Helton E."/>
            <person name="Ketteman M."/>
            <person name="Madan A."/>
            <person name="Rodrigues S."/>
            <person name="Sanchez A."/>
            <person name="Whiting M."/>
            <person name="Madari A."/>
            <person name="Young A.C."/>
            <person name="Wetherby K.D."/>
            <person name="Granite S.J."/>
            <person name="Kwong P.N."/>
            <person name="Brinkley C.P."/>
            <person name="Pearson R.L."/>
            <person name="Bouffard G.G."/>
            <person name="Blakesly R.W."/>
            <person name="Green E.D."/>
            <person name="Dickson M.C."/>
            <person name="Rodriguez A.C."/>
            <person name="Grimwood J."/>
            <person name="Schmutz J."/>
            <person name="Myers R.M."/>
            <person name="Butterfield Y.S."/>
            <person name="Griffith M."/>
            <person name="Griffith O.L."/>
            <person name="Krzywinski M.I."/>
            <person name="Liao N."/>
            <person name="Morin R."/>
            <person name="Morrin R."/>
            <person name="Palmquist D."/>
            <person name="Petrescu A.S."/>
            <person name="Skalska U."/>
            <person name="Smailus D.E."/>
            <person name="Stott J.M."/>
            <person name="Schnerch A."/>
            <person name="Schein J.E."/>
            <person name="Jones S.J."/>
            <person name="Holt R.A."/>
            <person name="Baross A."/>
            <person name="Marra M.A."/>
            <person name="Clifton S."/>
            <person name="Makowski K.A."/>
            <person name="Bosak S."/>
            <person name="Malek J."/>
        </authorList>
    </citation>
    <scope>NUCLEOTIDE SEQUENCE [LARGE SCALE MRNA]</scope>
    <source>
        <strain evidence="6">Czech II</strain>
        <tissue evidence="6">Lung</tissue>
    </source>
</reference>
<evidence type="ECO:0000256" key="2">
    <source>
        <dbReference type="ARBA" id="ARBA00022801"/>
    </source>
</evidence>
<sequence>MLDTQYRMHKDICSFPSVEFYGGKLKTWSDLRRLPSILGHTGKPSCSVIFGSVQGHEQKLLVSTEDGNENSRANPEEVTQVVRIIKQLTLDRTVDPKDIAVLTPYNAQAAAISRGLMQRGVTGVTVTSITKSQGSEWRYVIVSTVRTCPRSDVDQRPTKSWLKKFLGFVVDPHQVNVAITRAQEALCIIGDHLLLRCCPLWHRLLDFCEAQHSLVSAEKVRVQRKSALSS</sequence>
<dbReference type="FunFam" id="3.40.50.300:FF:001313">
    <property type="entry name" value="Helicase with zinc finger domain 2"/>
    <property type="match status" value="1"/>
</dbReference>
<dbReference type="InterPro" id="IPR041679">
    <property type="entry name" value="DNA2/NAM7-like_C"/>
</dbReference>
<protein>
    <submittedName>
        <fullName evidence="6">BC006779 protein</fullName>
    </submittedName>
</protein>
<dbReference type="GO" id="GO:0016787">
    <property type="term" value="F:hydrolase activity"/>
    <property type="evidence" value="ECO:0007669"/>
    <property type="project" value="UniProtKB-KW"/>
</dbReference>
<keyword evidence="1" id="KW-0547">Nucleotide-binding</keyword>
<dbReference type="AlphaFoldDB" id="Q7TT03"/>
<dbReference type="MGI" id="MGI:2385169">
    <property type="gene designation" value="Helz2"/>
</dbReference>
<evidence type="ECO:0000313" key="6">
    <source>
        <dbReference type="EMBL" id="AAH52532.1"/>
    </source>
</evidence>
<gene>
    <name evidence="7" type="primary">Helz2</name>
    <name evidence="6" type="synonym">BC006779</name>
</gene>
<dbReference type="InterPro" id="IPR047187">
    <property type="entry name" value="SF1_C_Upf1"/>
</dbReference>
<evidence type="ECO:0000256" key="4">
    <source>
        <dbReference type="ARBA" id="ARBA00022840"/>
    </source>
</evidence>
<dbReference type="Pfam" id="PF13087">
    <property type="entry name" value="AAA_12"/>
    <property type="match status" value="1"/>
</dbReference>